<evidence type="ECO:0000313" key="1">
    <source>
        <dbReference type="EMBL" id="KAL3677906.1"/>
    </source>
</evidence>
<dbReference type="Proteomes" id="UP001633002">
    <property type="component" value="Unassembled WGS sequence"/>
</dbReference>
<comment type="caution">
    <text evidence="1">The sequence shown here is derived from an EMBL/GenBank/DDBJ whole genome shotgun (WGS) entry which is preliminary data.</text>
</comment>
<protein>
    <submittedName>
        <fullName evidence="1">Uncharacterized protein</fullName>
    </submittedName>
</protein>
<evidence type="ECO:0000313" key="2">
    <source>
        <dbReference type="Proteomes" id="UP001633002"/>
    </source>
</evidence>
<gene>
    <name evidence="1" type="ORF">R1sor_020862</name>
</gene>
<dbReference type="EMBL" id="JBJQOH010000007">
    <property type="protein sequence ID" value="KAL3677906.1"/>
    <property type="molecule type" value="Genomic_DNA"/>
</dbReference>
<reference evidence="1 2" key="1">
    <citation type="submission" date="2024-09" db="EMBL/GenBank/DDBJ databases">
        <title>Chromosome-scale assembly of Riccia sorocarpa.</title>
        <authorList>
            <person name="Paukszto L."/>
        </authorList>
    </citation>
    <scope>NUCLEOTIDE SEQUENCE [LARGE SCALE GENOMIC DNA]</scope>
    <source>
        <strain evidence="1">LP-2024</strain>
        <tissue evidence="1">Aerial parts of the thallus</tissue>
    </source>
</reference>
<name>A0ABD3GJ21_9MARC</name>
<organism evidence="1 2">
    <name type="scientific">Riccia sorocarpa</name>
    <dbReference type="NCBI Taxonomy" id="122646"/>
    <lineage>
        <taxon>Eukaryota</taxon>
        <taxon>Viridiplantae</taxon>
        <taxon>Streptophyta</taxon>
        <taxon>Embryophyta</taxon>
        <taxon>Marchantiophyta</taxon>
        <taxon>Marchantiopsida</taxon>
        <taxon>Marchantiidae</taxon>
        <taxon>Marchantiales</taxon>
        <taxon>Ricciaceae</taxon>
        <taxon>Riccia</taxon>
    </lineage>
</organism>
<keyword evidence="2" id="KW-1185">Reference proteome</keyword>
<accession>A0ABD3GJ21</accession>
<proteinExistence type="predicted"/>
<dbReference type="AlphaFoldDB" id="A0ABD3GJ21"/>
<sequence length="76" mass="8564">MAFLATTLDAQKSDSAAAQAEMRDLFRPLVAGQDQHMQRQEQMTKMIDDMRVTLDQIASQREDGVSEKFSNDVSLD</sequence>